<reference evidence="2" key="1">
    <citation type="submission" date="2011-07" db="EMBL/GenBank/DDBJ databases">
        <authorList>
            <consortium name="Caenorhabditis brenneri Sequencing and Analysis Consortium"/>
            <person name="Wilson R.K."/>
        </authorList>
    </citation>
    <scope>NUCLEOTIDE SEQUENCE [LARGE SCALE GENOMIC DNA]</scope>
    <source>
        <strain evidence="2">PB2801</strain>
    </source>
</reference>
<protein>
    <submittedName>
        <fullName evidence="1">Uncharacterized protein</fullName>
    </submittedName>
</protein>
<evidence type="ECO:0000313" key="2">
    <source>
        <dbReference type="Proteomes" id="UP000008068"/>
    </source>
</evidence>
<dbReference type="OMA" id="IMHLRTS"/>
<evidence type="ECO:0000313" key="1">
    <source>
        <dbReference type="EMBL" id="EGT43050.1"/>
    </source>
</evidence>
<sequence>MRQDVTIELDFDDETWSDLDVLNDKELEEDEDDVIISDPVTLAEVSFNLPGSVRIKNLSQELRDLLAVNLDLPPTVTIGTWSMVKGFLSANDAIQGEANEKNIKDIWKPYKHMHAQILVNALCKAERIDLLAQFKWMVENNCYLQIGEETPEPPEPAAPVSMFKPGGLSFVPVQEFQPIDASKIILVLHYETNEIEKTNYRWFFDNFSEHLKSRPDIGLTALDVAKLKKNDGGNRIQMLEHVYPQFAHIVVCFNDSYIKEIRKSECVPKFKFCRSIQRKTDEEFVQNDNRNLRCRCVVMPGIKERINTNWAIMTTMYHWPEDHKDFLQRILNLDKLKVKYANPGMMNVTL</sequence>
<name>G0MSM3_CAEBE</name>
<dbReference type="HOGENOM" id="CLU_763412_0_0_1"/>
<dbReference type="STRING" id="135651.G0MSM3"/>
<dbReference type="InParanoid" id="G0MSM3"/>
<gene>
    <name evidence="1" type="ORF">CAEBREN_16978</name>
</gene>
<dbReference type="OrthoDB" id="5784885at2759"/>
<keyword evidence="2" id="KW-1185">Reference proteome</keyword>
<dbReference type="EMBL" id="GL379810">
    <property type="protein sequence ID" value="EGT43050.1"/>
    <property type="molecule type" value="Genomic_DNA"/>
</dbReference>
<organism evidence="2">
    <name type="scientific">Caenorhabditis brenneri</name>
    <name type="common">Nematode worm</name>
    <dbReference type="NCBI Taxonomy" id="135651"/>
    <lineage>
        <taxon>Eukaryota</taxon>
        <taxon>Metazoa</taxon>
        <taxon>Ecdysozoa</taxon>
        <taxon>Nematoda</taxon>
        <taxon>Chromadorea</taxon>
        <taxon>Rhabditida</taxon>
        <taxon>Rhabditina</taxon>
        <taxon>Rhabditomorpha</taxon>
        <taxon>Rhabditoidea</taxon>
        <taxon>Rhabditidae</taxon>
        <taxon>Peloderinae</taxon>
        <taxon>Caenorhabditis</taxon>
    </lineage>
</organism>
<dbReference type="AlphaFoldDB" id="G0MSM3"/>
<accession>G0MSM3</accession>
<dbReference type="FunCoup" id="G0MSM3">
    <property type="interactions" value="113"/>
</dbReference>
<dbReference type="eggNOG" id="ENOG502SFCB">
    <property type="taxonomic scope" value="Eukaryota"/>
</dbReference>
<proteinExistence type="predicted"/>
<dbReference type="Proteomes" id="UP000008068">
    <property type="component" value="Unassembled WGS sequence"/>
</dbReference>